<dbReference type="InterPro" id="IPR057253">
    <property type="entry name" value="CoiA-like_N"/>
</dbReference>
<protein>
    <submittedName>
        <fullName evidence="4">Competence protein CoiA family protein</fullName>
    </submittedName>
</protein>
<reference evidence="4 5" key="1">
    <citation type="submission" date="2023-06" db="EMBL/GenBank/DDBJ databases">
        <title>Five Gram-positive bacteria isolated from mangrove sediments in Shenzhen, Guangdong, China.</title>
        <authorList>
            <person name="Yu S."/>
            <person name="Zheng W."/>
            <person name="Huang Y."/>
        </authorList>
    </citation>
    <scope>NUCLEOTIDE SEQUENCE [LARGE SCALE GENOMIC DNA]</scope>
    <source>
        <strain evidence="4 5">SaN35-3</strain>
    </source>
</reference>
<sequence length="364" mass="43783">MTDKGHKMFAERAKRQGIYYCPGCKQNVQLKKGSNRLPHFAHYKNNICTYTQEGESQQHLKGKYILYHYFKKQKKQIQLEPYFQQIKQRPDLFLVDERLVIEYQCSVIPTKLIKRRSKGYEEMTYKSIWIIGSHLINRLGTYQYRLTPFHWTMINDFPATSSSSLYFLDSTSLITLHNLIPFSKQNVFALSSRQSLTNDRRWNLKKEALFENWWKKVQKNRLKPIRHLSRKERELQSYLYENFQLSYNCLPSEAYLPLSSGWMVDESVYLWQSWLLMMIKEEVDPLFRVEKLLWKLNALTIHFRKPPKEAVLEYLCHLQYLKIIDKVGSNIYKKRNPIIISNDLAKSLKRDEQLMDFYRKNKFT</sequence>
<dbReference type="InterPro" id="IPR010330">
    <property type="entry name" value="CoiA_nuc"/>
</dbReference>
<keyword evidence="5" id="KW-1185">Reference proteome</keyword>
<dbReference type="Pfam" id="PF06054">
    <property type="entry name" value="CoiA_nuc"/>
    <property type="match status" value="1"/>
</dbReference>
<feature type="domain" description="Competence protein CoiA nuclease-like" evidence="1">
    <location>
        <begin position="55"/>
        <end position="197"/>
    </location>
</feature>
<evidence type="ECO:0000259" key="1">
    <source>
        <dbReference type="Pfam" id="PF06054"/>
    </source>
</evidence>
<dbReference type="Pfam" id="PF25164">
    <property type="entry name" value="CoiA_N"/>
    <property type="match status" value="1"/>
</dbReference>
<feature type="domain" description="Competence protein CoiA C-terminal" evidence="3">
    <location>
        <begin position="212"/>
        <end position="338"/>
    </location>
</feature>
<dbReference type="Pfam" id="PF25166">
    <property type="entry name" value="CoiA_C"/>
    <property type="match status" value="1"/>
</dbReference>
<dbReference type="Proteomes" id="UP001197974">
    <property type="component" value="Chromosome"/>
</dbReference>
<proteinExistence type="predicted"/>
<organism evidence="4 5">
    <name type="scientific">Bacillus carboniphilus</name>
    <dbReference type="NCBI Taxonomy" id="86663"/>
    <lineage>
        <taxon>Bacteria</taxon>
        <taxon>Bacillati</taxon>
        <taxon>Bacillota</taxon>
        <taxon>Bacilli</taxon>
        <taxon>Bacillales</taxon>
        <taxon>Bacillaceae</taxon>
        <taxon>Bacillus</taxon>
    </lineage>
</organism>
<evidence type="ECO:0000313" key="5">
    <source>
        <dbReference type="Proteomes" id="UP001197974"/>
    </source>
</evidence>
<dbReference type="PIRSF" id="PIRSF007487">
    <property type="entry name" value="Competence-induced_CoiA_bac"/>
    <property type="match status" value="1"/>
</dbReference>
<name>A0ABY9JZM0_9BACI</name>
<feature type="domain" description="Competence protein CoiA-like N-terminal" evidence="2">
    <location>
        <begin position="11"/>
        <end position="50"/>
    </location>
</feature>
<dbReference type="EMBL" id="CP129013">
    <property type="protein sequence ID" value="WLR44228.1"/>
    <property type="molecule type" value="Genomic_DNA"/>
</dbReference>
<evidence type="ECO:0000313" key="4">
    <source>
        <dbReference type="EMBL" id="WLR44228.1"/>
    </source>
</evidence>
<evidence type="ECO:0000259" key="2">
    <source>
        <dbReference type="Pfam" id="PF25164"/>
    </source>
</evidence>
<evidence type="ECO:0000259" key="3">
    <source>
        <dbReference type="Pfam" id="PF25166"/>
    </source>
</evidence>
<gene>
    <name evidence="4" type="ORF">LC087_01620</name>
</gene>
<dbReference type="InterPro" id="IPR021176">
    <property type="entry name" value="Competence-induced_CoiA"/>
</dbReference>
<accession>A0ABY9JZM0</accession>
<dbReference type="InterPro" id="IPR057252">
    <property type="entry name" value="CoiA_C"/>
</dbReference>